<dbReference type="InterPro" id="IPR017972">
    <property type="entry name" value="Cyt_P450_CS"/>
</dbReference>
<evidence type="ECO:0000256" key="9">
    <source>
        <dbReference type="ARBA" id="ARBA00023004"/>
    </source>
</evidence>
<evidence type="ECO:0000256" key="1">
    <source>
        <dbReference type="ARBA" id="ARBA00001971"/>
    </source>
</evidence>
<protein>
    <recommendedName>
        <fullName evidence="17">Cytochrome P450 monooxygenase</fullName>
    </recommendedName>
</protein>
<comment type="caution">
    <text evidence="15">The sequence shown here is derived from an EMBL/GenBank/DDBJ whole genome shotgun (WGS) entry which is preliminary data.</text>
</comment>
<dbReference type="PRINTS" id="PR00463">
    <property type="entry name" value="EP450I"/>
</dbReference>
<sequence>MANLTSSLPGSLLTSAPTWLGGSGNATLFSTEKGLSWVPIVVIDTAGAVGKALASVDWSYLAGRATLLASIILSTGIAYLLSLAVYRIFFHPLAKYPGPFWAKVSTLYGAWHAWRGDLHIDMWHCHEKYGDYVRYGPNRLLVNTADGLKDIYGSTKQIQKSAGYNSMVHRVPNTFTEINRAVHERKRRIVAHGFSDAALRSYEPRILECISQFEDVLLENKTPGKEWTTPQNMSDLAGNFAFDVMTSLIYGMSYNLQTSEEHRYIVPTIAGLNVRTGVLSQDPQLAWGKLDRPFFKEAMICRKLFLRFVYKLMKDRMAAENITGDAFSILLKAKDPITGSKLDMSQLSAESVNLIVAGSDTTATSISVTMFYLSRYPDCYARVAEEVRSVFKDASEVKLGPKLNSCEYMKACITEALRMSPPVGSALWREVIGAGHNIDGEFLPSGVEVGTGIYSIHHNPNYYEEPFEFKPERWLAAKDSPDSTSPARAAYNPFSIGMRGCIGKALAMNELMLFFASLFTMVDFRTAHCQEARLGEGNPDAEYGRHRLFEYQMQDHLIGCRNGPMLEFRFREPVAA</sequence>
<comment type="subcellular location">
    <subcellularLocation>
        <location evidence="2">Membrane</location>
    </subcellularLocation>
</comment>
<keyword evidence="7 14" id="KW-1133">Transmembrane helix</keyword>
<dbReference type="GO" id="GO:0005506">
    <property type="term" value="F:iron ion binding"/>
    <property type="evidence" value="ECO:0007669"/>
    <property type="project" value="InterPro"/>
</dbReference>
<evidence type="ECO:0000256" key="3">
    <source>
        <dbReference type="ARBA" id="ARBA00010617"/>
    </source>
</evidence>
<dbReference type="GO" id="GO:0016020">
    <property type="term" value="C:membrane"/>
    <property type="evidence" value="ECO:0007669"/>
    <property type="project" value="UniProtKB-SubCell"/>
</dbReference>
<name>A0AAN6EXK9_EXODE</name>
<evidence type="ECO:0000256" key="10">
    <source>
        <dbReference type="ARBA" id="ARBA00023033"/>
    </source>
</evidence>
<evidence type="ECO:0000256" key="11">
    <source>
        <dbReference type="ARBA" id="ARBA00023136"/>
    </source>
</evidence>
<comment type="cofactor">
    <cofactor evidence="1 12">
        <name>heme</name>
        <dbReference type="ChEBI" id="CHEBI:30413"/>
    </cofactor>
</comment>
<evidence type="ECO:0000256" key="4">
    <source>
        <dbReference type="ARBA" id="ARBA00022617"/>
    </source>
</evidence>
<comment type="similarity">
    <text evidence="3 13">Belongs to the cytochrome P450 family.</text>
</comment>
<proteinExistence type="inferred from homology"/>
<gene>
    <name evidence="15" type="ORF">HRR80_003118</name>
</gene>
<evidence type="ECO:0000256" key="6">
    <source>
        <dbReference type="ARBA" id="ARBA00022723"/>
    </source>
</evidence>
<evidence type="ECO:0000256" key="14">
    <source>
        <dbReference type="SAM" id="Phobius"/>
    </source>
</evidence>
<keyword evidence="8 13" id="KW-0560">Oxidoreductase</keyword>
<dbReference type="InterPro" id="IPR002401">
    <property type="entry name" value="Cyt_P450_E_grp-I"/>
</dbReference>
<dbReference type="GO" id="GO:1902181">
    <property type="term" value="P:verruculogen biosynthetic process"/>
    <property type="evidence" value="ECO:0007669"/>
    <property type="project" value="UniProtKB-ARBA"/>
</dbReference>
<feature type="binding site" description="axial binding residue" evidence="12">
    <location>
        <position position="501"/>
    </location>
    <ligand>
        <name>heme</name>
        <dbReference type="ChEBI" id="CHEBI:30413"/>
    </ligand>
    <ligandPart>
        <name>Fe</name>
        <dbReference type="ChEBI" id="CHEBI:18248"/>
    </ligandPart>
</feature>
<feature type="transmembrane region" description="Helical" evidence="14">
    <location>
        <begin position="34"/>
        <end position="54"/>
    </location>
</feature>
<keyword evidence="11 14" id="KW-0472">Membrane</keyword>
<reference evidence="15" key="1">
    <citation type="submission" date="2023-01" db="EMBL/GenBank/DDBJ databases">
        <title>Exophiala dermititidis isolated from Cystic Fibrosis Patient.</title>
        <authorList>
            <person name="Kurbessoian T."/>
            <person name="Crocker A."/>
            <person name="Murante D."/>
            <person name="Hogan D.A."/>
            <person name="Stajich J.E."/>
        </authorList>
    </citation>
    <scope>NUCLEOTIDE SEQUENCE</scope>
    <source>
        <strain evidence="15">Ex8</strain>
    </source>
</reference>
<accession>A0AAN6EXK9</accession>
<feature type="transmembrane region" description="Helical" evidence="14">
    <location>
        <begin position="66"/>
        <end position="89"/>
    </location>
</feature>
<evidence type="ECO:0000256" key="5">
    <source>
        <dbReference type="ARBA" id="ARBA00022692"/>
    </source>
</evidence>
<dbReference type="Proteomes" id="UP001161757">
    <property type="component" value="Unassembled WGS sequence"/>
</dbReference>
<dbReference type="SUPFAM" id="SSF48264">
    <property type="entry name" value="Cytochrome P450"/>
    <property type="match status" value="1"/>
</dbReference>
<dbReference type="PRINTS" id="PR00385">
    <property type="entry name" value="P450"/>
</dbReference>
<dbReference type="Pfam" id="PF00067">
    <property type="entry name" value="p450"/>
    <property type="match status" value="1"/>
</dbReference>
<dbReference type="GO" id="GO:0020037">
    <property type="term" value="F:heme binding"/>
    <property type="evidence" value="ECO:0007669"/>
    <property type="project" value="InterPro"/>
</dbReference>
<evidence type="ECO:0000256" key="12">
    <source>
        <dbReference type="PIRSR" id="PIRSR602401-1"/>
    </source>
</evidence>
<dbReference type="InterPro" id="IPR001128">
    <property type="entry name" value="Cyt_P450"/>
</dbReference>
<dbReference type="PANTHER" id="PTHR24305">
    <property type="entry name" value="CYTOCHROME P450"/>
    <property type="match status" value="1"/>
</dbReference>
<evidence type="ECO:0000256" key="13">
    <source>
        <dbReference type="RuleBase" id="RU000461"/>
    </source>
</evidence>
<dbReference type="PANTHER" id="PTHR24305:SF237">
    <property type="entry name" value="CYTOCHROME P450 MONOOXYGENASE ATNE-RELATED"/>
    <property type="match status" value="1"/>
</dbReference>
<dbReference type="FunFam" id="1.10.630.10:FF:000063">
    <property type="entry name" value="Cytochrome P450 monooxygenase"/>
    <property type="match status" value="1"/>
</dbReference>
<dbReference type="CDD" id="cd11061">
    <property type="entry name" value="CYP67-like"/>
    <property type="match status" value="1"/>
</dbReference>
<dbReference type="GO" id="GO:0016705">
    <property type="term" value="F:oxidoreductase activity, acting on paired donors, with incorporation or reduction of molecular oxygen"/>
    <property type="evidence" value="ECO:0007669"/>
    <property type="project" value="InterPro"/>
</dbReference>
<keyword evidence="4 12" id="KW-0349">Heme</keyword>
<evidence type="ECO:0000256" key="2">
    <source>
        <dbReference type="ARBA" id="ARBA00004370"/>
    </source>
</evidence>
<evidence type="ECO:0000256" key="7">
    <source>
        <dbReference type="ARBA" id="ARBA00022989"/>
    </source>
</evidence>
<evidence type="ECO:0000313" key="16">
    <source>
        <dbReference type="Proteomes" id="UP001161757"/>
    </source>
</evidence>
<dbReference type="InterPro" id="IPR050121">
    <property type="entry name" value="Cytochrome_P450_monoxygenase"/>
</dbReference>
<keyword evidence="5 14" id="KW-0812">Transmembrane</keyword>
<dbReference type="PROSITE" id="PS00086">
    <property type="entry name" value="CYTOCHROME_P450"/>
    <property type="match status" value="1"/>
</dbReference>
<evidence type="ECO:0000256" key="8">
    <source>
        <dbReference type="ARBA" id="ARBA00023002"/>
    </source>
</evidence>
<dbReference type="GO" id="GO:0004497">
    <property type="term" value="F:monooxygenase activity"/>
    <property type="evidence" value="ECO:0007669"/>
    <property type="project" value="UniProtKB-KW"/>
</dbReference>
<dbReference type="EMBL" id="JAJGCB010000004">
    <property type="protein sequence ID" value="KAJ8993083.1"/>
    <property type="molecule type" value="Genomic_DNA"/>
</dbReference>
<keyword evidence="10 13" id="KW-0503">Monooxygenase</keyword>
<dbReference type="InterPro" id="IPR036396">
    <property type="entry name" value="Cyt_P450_sf"/>
</dbReference>
<dbReference type="AlphaFoldDB" id="A0AAN6EXK9"/>
<evidence type="ECO:0008006" key="17">
    <source>
        <dbReference type="Google" id="ProtNLM"/>
    </source>
</evidence>
<keyword evidence="9 12" id="KW-0408">Iron</keyword>
<dbReference type="Gene3D" id="1.10.630.10">
    <property type="entry name" value="Cytochrome P450"/>
    <property type="match status" value="1"/>
</dbReference>
<evidence type="ECO:0000313" key="15">
    <source>
        <dbReference type="EMBL" id="KAJ8993083.1"/>
    </source>
</evidence>
<keyword evidence="6 12" id="KW-0479">Metal-binding</keyword>
<organism evidence="15 16">
    <name type="scientific">Exophiala dermatitidis</name>
    <name type="common">Black yeast-like fungus</name>
    <name type="synonym">Wangiella dermatitidis</name>
    <dbReference type="NCBI Taxonomy" id="5970"/>
    <lineage>
        <taxon>Eukaryota</taxon>
        <taxon>Fungi</taxon>
        <taxon>Dikarya</taxon>
        <taxon>Ascomycota</taxon>
        <taxon>Pezizomycotina</taxon>
        <taxon>Eurotiomycetes</taxon>
        <taxon>Chaetothyriomycetidae</taxon>
        <taxon>Chaetothyriales</taxon>
        <taxon>Herpotrichiellaceae</taxon>
        <taxon>Exophiala</taxon>
    </lineage>
</organism>